<dbReference type="NCBIfam" id="TIGR00585">
    <property type="entry name" value="mutl"/>
    <property type="match status" value="1"/>
</dbReference>
<dbReference type="InterPro" id="IPR014721">
    <property type="entry name" value="Ribsml_uS5_D2-typ_fold_subgr"/>
</dbReference>
<dbReference type="GO" id="GO:0005524">
    <property type="term" value="F:ATP binding"/>
    <property type="evidence" value="ECO:0007669"/>
    <property type="project" value="InterPro"/>
</dbReference>
<accession>D3T8Y5</accession>
<dbReference type="SMART" id="SM01340">
    <property type="entry name" value="DNA_mis_repair"/>
    <property type="match status" value="1"/>
</dbReference>
<dbReference type="EMBL" id="CP001936">
    <property type="protein sequence ID" value="ADD02417.1"/>
    <property type="molecule type" value="Genomic_DNA"/>
</dbReference>
<dbReference type="InterPro" id="IPR036890">
    <property type="entry name" value="HATPase_C_sf"/>
</dbReference>
<dbReference type="InterPro" id="IPR014762">
    <property type="entry name" value="DNA_mismatch_repair_CS"/>
</dbReference>
<dbReference type="InterPro" id="IPR020568">
    <property type="entry name" value="Ribosomal_Su5_D2-typ_SF"/>
</dbReference>
<dbReference type="HOGENOM" id="CLU_004131_4_1_9"/>
<protein>
    <recommendedName>
        <fullName evidence="4">DNA mismatch repair protein MutL</fullName>
    </recommendedName>
</protein>
<evidence type="ECO:0000256" key="4">
    <source>
        <dbReference type="HAMAP-Rule" id="MF_00149"/>
    </source>
</evidence>
<proteinExistence type="inferred from homology"/>
<evidence type="ECO:0000256" key="3">
    <source>
        <dbReference type="ARBA" id="ARBA00023204"/>
    </source>
</evidence>
<dbReference type="GO" id="GO:0032300">
    <property type="term" value="C:mismatch repair complex"/>
    <property type="evidence" value="ECO:0007669"/>
    <property type="project" value="InterPro"/>
</dbReference>
<organism evidence="8 9">
    <name type="scientific">Thermoanaerobacter italicus (strain DSM 9252 / Ab9)</name>
    <dbReference type="NCBI Taxonomy" id="580331"/>
    <lineage>
        <taxon>Bacteria</taxon>
        <taxon>Bacillati</taxon>
        <taxon>Bacillota</taxon>
        <taxon>Clostridia</taxon>
        <taxon>Thermoanaerobacterales</taxon>
        <taxon>Thermoanaerobacteraceae</taxon>
        <taxon>Thermoanaerobacter</taxon>
    </lineage>
</organism>
<feature type="coiled-coil region" evidence="5">
    <location>
        <begin position="400"/>
        <end position="427"/>
    </location>
</feature>
<dbReference type="InterPro" id="IPR038973">
    <property type="entry name" value="MutL/Mlh/Pms-like"/>
</dbReference>
<dbReference type="InterPro" id="IPR013507">
    <property type="entry name" value="DNA_mismatch_S5_2-like"/>
</dbReference>
<comment type="function">
    <text evidence="4">This protein is involved in the repair of mismatches in DNA. It is required for dam-dependent methyl-directed DNA mismatch repair. May act as a 'molecular matchmaker', a protein that promotes the formation of a stable complex between two or more DNA-binding proteins in an ATP-dependent manner without itself being part of a final effector complex.</text>
</comment>
<evidence type="ECO:0000256" key="2">
    <source>
        <dbReference type="ARBA" id="ARBA00022763"/>
    </source>
</evidence>
<dbReference type="PANTHER" id="PTHR10073:SF12">
    <property type="entry name" value="DNA MISMATCH REPAIR PROTEIN MLH1"/>
    <property type="match status" value="1"/>
</dbReference>
<dbReference type="GO" id="GO:0030983">
    <property type="term" value="F:mismatched DNA binding"/>
    <property type="evidence" value="ECO:0007669"/>
    <property type="project" value="InterPro"/>
</dbReference>
<evidence type="ECO:0000256" key="5">
    <source>
        <dbReference type="SAM" id="Coils"/>
    </source>
</evidence>
<dbReference type="SUPFAM" id="SSF54211">
    <property type="entry name" value="Ribosomal protein S5 domain 2-like"/>
    <property type="match status" value="1"/>
</dbReference>
<dbReference type="InterPro" id="IPR042120">
    <property type="entry name" value="MutL_C_dimsub"/>
</dbReference>
<dbReference type="InterPro" id="IPR014790">
    <property type="entry name" value="MutL_C"/>
</dbReference>
<dbReference type="Gene3D" id="3.30.565.10">
    <property type="entry name" value="Histidine kinase-like ATPase, C-terminal domain"/>
    <property type="match status" value="1"/>
</dbReference>
<dbReference type="AlphaFoldDB" id="D3T8Y5"/>
<evidence type="ECO:0000313" key="8">
    <source>
        <dbReference type="EMBL" id="ADD02417.1"/>
    </source>
</evidence>
<dbReference type="Pfam" id="PF08676">
    <property type="entry name" value="MutL_C"/>
    <property type="match status" value="1"/>
</dbReference>
<dbReference type="HAMAP" id="MF_00149">
    <property type="entry name" value="DNA_mis_repair"/>
    <property type="match status" value="1"/>
</dbReference>
<feature type="domain" description="MutL C-terminal dimerisation" evidence="6">
    <location>
        <begin position="432"/>
        <end position="572"/>
    </location>
</feature>
<keyword evidence="9" id="KW-1185">Reference proteome</keyword>
<gene>
    <name evidence="4" type="primary">mutL</name>
    <name evidence="8" type="ordered locus">Thit_1153</name>
</gene>
<dbReference type="GO" id="GO:0016887">
    <property type="term" value="F:ATP hydrolysis activity"/>
    <property type="evidence" value="ECO:0007669"/>
    <property type="project" value="InterPro"/>
</dbReference>
<dbReference type="CDD" id="cd16926">
    <property type="entry name" value="HATPase_MutL-MLH-PMS-like"/>
    <property type="match status" value="1"/>
</dbReference>
<dbReference type="FunFam" id="3.30.565.10:FF:000003">
    <property type="entry name" value="DNA mismatch repair endonuclease MutL"/>
    <property type="match status" value="1"/>
</dbReference>
<evidence type="ECO:0000259" key="7">
    <source>
        <dbReference type="SMART" id="SM01340"/>
    </source>
</evidence>
<dbReference type="SMART" id="SM00853">
    <property type="entry name" value="MutL_C"/>
    <property type="match status" value="1"/>
</dbReference>
<dbReference type="PANTHER" id="PTHR10073">
    <property type="entry name" value="DNA MISMATCH REPAIR PROTEIN MLH, PMS, MUTL"/>
    <property type="match status" value="1"/>
</dbReference>
<dbReference type="Gene3D" id="3.30.1540.20">
    <property type="entry name" value="MutL, C-terminal domain, dimerisation subdomain"/>
    <property type="match status" value="1"/>
</dbReference>
<keyword evidence="2 4" id="KW-0227">DNA damage</keyword>
<dbReference type="InterPro" id="IPR002099">
    <property type="entry name" value="MutL/Mlh/PMS"/>
</dbReference>
<dbReference type="CDD" id="cd00782">
    <property type="entry name" value="MutL_Trans"/>
    <property type="match status" value="1"/>
</dbReference>
<dbReference type="SUPFAM" id="SSF55874">
    <property type="entry name" value="ATPase domain of HSP90 chaperone/DNA topoisomerase II/histidine kinase"/>
    <property type="match status" value="1"/>
</dbReference>
<dbReference type="InterPro" id="IPR037198">
    <property type="entry name" value="MutL_C_sf"/>
</dbReference>
<dbReference type="Gene3D" id="3.30.230.10">
    <property type="match status" value="1"/>
</dbReference>
<sequence length="616" mass="70579">MMNKIRLLDEKTINKISAGEVVERPASIVKELIENSIDAGSKNITVEILEGGIPYIKVSDDGCGMNEIDAILAFERHATSKIKSDNDLYNIGTLGFRGEALASIAAISHVTLQTKEEGALFGTKVVVEGGKVIEKTNCGCAKGCSVEVRDVFFNTPARRKFLKKPSTEAMYITDTVTKLCLSHPEVSFKYVKDKKLQFITSGKGDVEDVILRLFGNEVYSSLMSVSFQTEDLKLKILAGKNSLNYSNRNMQFFYVNGRYVKNRTLSAAIDEAFKTYIPVNRYPAVFLYMEIDPRQIDVNIHPSKLEIKFSDERRVFETVYKTIKDSLHKYNLIPEVKIEEKKNIFKIETPTISAEQTKLYLTSSDKELEEEKKKLDNEFRGKNVFLKDNVLKENSKNSSLDNHLAVYEEYEDEKEEVNKKNDITKKISDIRIVGTLFSTYIIVEKEDVFYIIDQHAAHERILYEKFTSQYEKIQTKQVTFPIVVELQPGDLELVQQEKKLLNKLGYTFEEFGNNSIILREVPVILGQPEARQLFIEIVEKLRDKELINKISLKEESIIMMACKAAVKAMDNLSEREIYKLFEDLKITENPYTCPHGRPVIIAITKTQLEKMFKRIM</sequence>
<dbReference type="eggNOG" id="COG0323">
    <property type="taxonomic scope" value="Bacteria"/>
</dbReference>
<dbReference type="InterPro" id="IPR020667">
    <property type="entry name" value="DNA_mismatch_repair_MutL"/>
</dbReference>
<dbReference type="Gene3D" id="3.30.1370.100">
    <property type="entry name" value="MutL, C-terminal domain, regulatory subdomain"/>
    <property type="match status" value="1"/>
</dbReference>
<evidence type="ECO:0000313" key="9">
    <source>
        <dbReference type="Proteomes" id="UP000001552"/>
    </source>
</evidence>
<comment type="similarity">
    <text evidence="1 4">Belongs to the DNA mismatch repair MutL/HexB family.</text>
</comment>
<reference evidence="8" key="1">
    <citation type="submission" date="2010-02" db="EMBL/GenBank/DDBJ databases">
        <title>Complete sequence of Thermoanaerobacter italicus Ab9.</title>
        <authorList>
            <consortium name="US DOE Joint Genome Institute"/>
            <person name="Lucas S."/>
            <person name="Copeland A."/>
            <person name="Lapidus A."/>
            <person name="Cheng J.-F."/>
            <person name="Bruce D."/>
            <person name="Goodwin L."/>
            <person name="Pitluck S."/>
            <person name="Chertkov O."/>
            <person name="Detter J.C."/>
            <person name="Han C."/>
            <person name="Tapia R."/>
            <person name="Land M."/>
            <person name="Hauser L."/>
            <person name="Kyrpides N."/>
            <person name="Mikhailova N."/>
            <person name="Hemme C.L."/>
            <person name="Woyke T."/>
        </authorList>
    </citation>
    <scope>NUCLEOTIDE SEQUENCE [LARGE SCALE GENOMIC DNA]</scope>
    <source>
        <strain evidence="8">Ab9</strain>
    </source>
</reference>
<dbReference type="Proteomes" id="UP000001552">
    <property type="component" value="Chromosome"/>
</dbReference>
<dbReference type="GO" id="GO:0140664">
    <property type="term" value="F:ATP-dependent DNA damage sensor activity"/>
    <property type="evidence" value="ECO:0007669"/>
    <property type="project" value="InterPro"/>
</dbReference>
<dbReference type="Pfam" id="PF13589">
    <property type="entry name" value="HATPase_c_3"/>
    <property type="match status" value="1"/>
</dbReference>
<keyword evidence="5" id="KW-0175">Coiled coil</keyword>
<feature type="domain" description="DNA mismatch repair protein S5" evidence="7">
    <location>
        <begin position="210"/>
        <end position="328"/>
    </location>
</feature>
<dbReference type="Pfam" id="PF01119">
    <property type="entry name" value="DNA_mis_repair"/>
    <property type="match status" value="1"/>
</dbReference>
<dbReference type="PROSITE" id="PS00058">
    <property type="entry name" value="DNA_MISMATCH_REPAIR_1"/>
    <property type="match status" value="1"/>
</dbReference>
<dbReference type="KEGG" id="tit:Thit_1153"/>
<dbReference type="SUPFAM" id="SSF118116">
    <property type="entry name" value="DNA mismatch repair protein MutL"/>
    <property type="match status" value="1"/>
</dbReference>
<dbReference type="InterPro" id="IPR042121">
    <property type="entry name" value="MutL_C_regsub"/>
</dbReference>
<evidence type="ECO:0000259" key="6">
    <source>
        <dbReference type="SMART" id="SM00853"/>
    </source>
</evidence>
<keyword evidence="3 4" id="KW-0234">DNA repair</keyword>
<evidence type="ECO:0000256" key="1">
    <source>
        <dbReference type="ARBA" id="ARBA00006082"/>
    </source>
</evidence>
<dbReference type="GO" id="GO:0006298">
    <property type="term" value="P:mismatch repair"/>
    <property type="evidence" value="ECO:0007669"/>
    <property type="project" value="UniProtKB-UniRule"/>
</dbReference>
<name>D3T8Y5_THEIA</name>